<proteinExistence type="predicted"/>
<dbReference type="GO" id="GO:0030288">
    <property type="term" value="C:outer membrane-bounded periplasmic space"/>
    <property type="evidence" value="ECO:0007669"/>
    <property type="project" value="InterPro"/>
</dbReference>
<dbReference type="EMBL" id="MTKP01000079">
    <property type="protein sequence ID" value="RWX49109.1"/>
    <property type="molecule type" value="Genomic_DNA"/>
</dbReference>
<dbReference type="PROSITE" id="PS51257">
    <property type="entry name" value="PROKAR_LIPOPROTEIN"/>
    <property type="match status" value="1"/>
</dbReference>
<sequence length="177" mass="19240">MSFGRHVFFFLPMVVLLLLIGGCAAPPTQMTSEPYIPKTYGSGSVVAVWDLENFSITENQILDDMQEFLTAKVTETLKEQGGYVVIERQKLLLALEELHLGSSALADENSRLEIGRLIGAQLMVFGGYQQVGEQLRIDLRMVEVESGAVIRTAEHTATAGDVSGVLAAAEAVARELL</sequence>
<evidence type="ECO:0000313" key="1">
    <source>
        <dbReference type="EMBL" id="RWX49109.1"/>
    </source>
</evidence>
<protein>
    <submittedName>
        <fullName evidence="1">Curli production assembly/transport component CsgG</fullName>
    </submittedName>
</protein>
<reference evidence="1 2" key="1">
    <citation type="submission" date="2017-01" db="EMBL/GenBank/DDBJ databases">
        <title>The cable genome- insights into the physiology and evolution of filamentous bacteria capable of sulfide oxidation via long distance electron transfer.</title>
        <authorList>
            <person name="Schreiber L."/>
            <person name="Bjerg J.T."/>
            <person name="Boggild A."/>
            <person name="Van De Vossenberg J."/>
            <person name="Meysman F."/>
            <person name="Nielsen L.P."/>
            <person name="Schramm A."/>
            <person name="Kjeldsen K.U."/>
        </authorList>
    </citation>
    <scope>NUCLEOTIDE SEQUENCE [LARGE SCALE GENOMIC DNA]</scope>
    <source>
        <strain evidence="1">A1</strain>
    </source>
</reference>
<organism evidence="1 2">
    <name type="scientific">Candidatus Electrothrix communis</name>
    <dbReference type="NCBI Taxonomy" id="1859133"/>
    <lineage>
        <taxon>Bacteria</taxon>
        <taxon>Pseudomonadati</taxon>
        <taxon>Thermodesulfobacteriota</taxon>
        <taxon>Desulfobulbia</taxon>
        <taxon>Desulfobulbales</taxon>
        <taxon>Desulfobulbaceae</taxon>
        <taxon>Candidatus Electrothrix</taxon>
    </lineage>
</organism>
<accession>A0A3S3RVI0</accession>
<gene>
    <name evidence="1" type="ORF">VT98_10792</name>
</gene>
<evidence type="ECO:0000313" key="2">
    <source>
        <dbReference type="Proteomes" id="UP000288086"/>
    </source>
</evidence>
<dbReference type="AlphaFoldDB" id="A0A3S3RVI0"/>
<name>A0A3S3RVI0_9BACT</name>
<dbReference type="Proteomes" id="UP000288086">
    <property type="component" value="Unassembled WGS sequence"/>
</dbReference>
<dbReference type="InterPro" id="IPR005534">
    <property type="entry name" value="Curli_assmbl/transp-comp_CsgG"/>
</dbReference>
<comment type="caution">
    <text evidence="1">The sequence shown here is derived from an EMBL/GenBank/DDBJ whole genome shotgun (WGS) entry which is preliminary data.</text>
</comment>
<dbReference type="Pfam" id="PF03783">
    <property type="entry name" value="CsgG"/>
    <property type="match status" value="1"/>
</dbReference>
<keyword evidence="2" id="KW-1185">Reference proteome</keyword>
<dbReference type="Gene3D" id="3.40.50.10610">
    <property type="entry name" value="ABC-type transport auxiliary lipoprotein component"/>
    <property type="match status" value="1"/>
</dbReference>